<evidence type="ECO:0000256" key="2">
    <source>
        <dbReference type="SAM" id="SignalP"/>
    </source>
</evidence>
<dbReference type="RefSeq" id="WP_285393325.1">
    <property type="nucleotide sequence ID" value="NZ_JASSVS010000014.1"/>
</dbReference>
<reference evidence="4 5" key="1">
    <citation type="submission" date="2023-06" db="EMBL/GenBank/DDBJ databases">
        <title>Marinobacter azerbaijanicus a moderately halophilic, isolated from Urmia Lake in Azerbaijan region of Iran.</title>
        <authorList>
            <person name="Sanchez-Porro C."/>
            <person name="Aghdam E.M."/>
            <person name="Saheb S.M."/>
            <person name="Tarhriz V."/>
            <person name="Kazemi E."/>
            <person name="Ammozegar M.A."/>
            <person name="Ventosa A."/>
            <person name="Hejazi M.S."/>
        </authorList>
    </citation>
    <scope>NUCLEOTIDE SEQUENCE [LARGE SCALE GENOMIC DNA]</scope>
    <source>
        <strain evidence="4 5">TBZ242</strain>
    </source>
</reference>
<evidence type="ECO:0000259" key="3">
    <source>
        <dbReference type="Pfam" id="PF01471"/>
    </source>
</evidence>
<feature type="compositionally biased region" description="Low complexity" evidence="1">
    <location>
        <begin position="222"/>
        <end position="233"/>
    </location>
</feature>
<dbReference type="InterPro" id="IPR002477">
    <property type="entry name" value="Peptidoglycan-bd-like"/>
</dbReference>
<evidence type="ECO:0000313" key="4">
    <source>
        <dbReference type="EMBL" id="MDL0433484.1"/>
    </source>
</evidence>
<feature type="signal peptide" evidence="2">
    <location>
        <begin position="1"/>
        <end position="27"/>
    </location>
</feature>
<evidence type="ECO:0000313" key="5">
    <source>
        <dbReference type="Proteomes" id="UP001227964"/>
    </source>
</evidence>
<keyword evidence="2" id="KW-0732">Signal</keyword>
<feature type="domain" description="Peptidoglycan binding-like" evidence="3">
    <location>
        <begin position="34"/>
        <end position="86"/>
    </location>
</feature>
<dbReference type="InterPro" id="IPR036365">
    <property type="entry name" value="PGBD-like_sf"/>
</dbReference>
<dbReference type="SUPFAM" id="SSF47090">
    <property type="entry name" value="PGBD-like"/>
    <property type="match status" value="1"/>
</dbReference>
<feature type="compositionally biased region" description="Low complexity" evidence="1">
    <location>
        <begin position="171"/>
        <end position="180"/>
    </location>
</feature>
<gene>
    <name evidence="4" type="ORF">QPM17_20275</name>
</gene>
<feature type="region of interest" description="Disordered" evidence="1">
    <location>
        <begin position="116"/>
        <end position="265"/>
    </location>
</feature>
<name>A0ABT7IK75_9GAMM</name>
<feature type="chain" id="PRO_5047099132" evidence="2">
    <location>
        <begin position="28"/>
        <end position="284"/>
    </location>
</feature>
<dbReference type="Gene3D" id="1.10.101.10">
    <property type="entry name" value="PGBD-like superfamily/PGBD"/>
    <property type="match status" value="1"/>
</dbReference>
<protein>
    <submittedName>
        <fullName evidence="4">Peptidoglycan-binding protein</fullName>
    </submittedName>
</protein>
<keyword evidence="5" id="KW-1185">Reference proteome</keyword>
<dbReference type="Proteomes" id="UP001227964">
    <property type="component" value="Unassembled WGS sequence"/>
</dbReference>
<accession>A0ABT7IK75</accession>
<dbReference type="EMBL" id="JASSVS010000014">
    <property type="protein sequence ID" value="MDL0433484.1"/>
    <property type="molecule type" value="Genomic_DNA"/>
</dbReference>
<dbReference type="Pfam" id="PF01471">
    <property type="entry name" value="PG_binding_1"/>
    <property type="match status" value="1"/>
</dbReference>
<feature type="compositionally biased region" description="Basic and acidic residues" evidence="1">
    <location>
        <begin position="133"/>
        <end position="147"/>
    </location>
</feature>
<sequence>MSHSRSTRTPAVLAATIAASFCAVAQAGPVETIYSAENALYGAGYEIGKADGWMDNTLRSAIRQYQSGNDELQATGNLDPQTLSALGISPEDNSTISDNAVLDRQAAMAALGMSEERFGSGSASRRIAAAPKPEPKPEPEPEPERVVQPDPEPEVQPEPEIAVQEKPEPEPVASAPAEPEVVPPREPTAEPELASQTTEPVAESIPEPELTVAEPETKAAPEAETMVEVSAVEESSEADVQLPDEPTAAGNPEISEAPDESEPLVQSSGGFFSSVFDFLFGWLI</sequence>
<organism evidence="4 5">
    <name type="scientific">Marinobacter azerbaijanicus</name>
    <dbReference type="NCBI Taxonomy" id="3050455"/>
    <lineage>
        <taxon>Bacteria</taxon>
        <taxon>Pseudomonadati</taxon>
        <taxon>Pseudomonadota</taxon>
        <taxon>Gammaproteobacteria</taxon>
        <taxon>Pseudomonadales</taxon>
        <taxon>Marinobacteraceae</taxon>
        <taxon>Marinobacter</taxon>
    </lineage>
</organism>
<dbReference type="InterPro" id="IPR036366">
    <property type="entry name" value="PGBDSf"/>
</dbReference>
<evidence type="ECO:0000256" key="1">
    <source>
        <dbReference type="SAM" id="MobiDB-lite"/>
    </source>
</evidence>
<comment type="caution">
    <text evidence="4">The sequence shown here is derived from an EMBL/GenBank/DDBJ whole genome shotgun (WGS) entry which is preliminary data.</text>
</comment>
<feature type="compositionally biased region" description="Low complexity" evidence="1">
    <location>
        <begin position="119"/>
        <end position="131"/>
    </location>
</feature>
<proteinExistence type="predicted"/>